<feature type="binding site" evidence="8">
    <location>
        <position position="121"/>
    </location>
    <ligand>
        <name>ATP</name>
        <dbReference type="ChEBI" id="CHEBI:30616"/>
    </ligand>
</feature>
<evidence type="ECO:0000256" key="4">
    <source>
        <dbReference type="ARBA" id="ARBA00022723"/>
    </source>
</evidence>
<keyword evidence="2 8" id="KW-0808">Transferase</keyword>
<dbReference type="GO" id="GO:0005524">
    <property type="term" value="F:ATP binding"/>
    <property type="evidence" value="ECO:0007669"/>
    <property type="project" value="UniProtKB-UniRule"/>
</dbReference>
<dbReference type="GO" id="GO:0000287">
    <property type="term" value="F:magnesium ion binding"/>
    <property type="evidence" value="ECO:0007669"/>
    <property type="project" value="UniProtKB-UniRule"/>
</dbReference>
<feature type="active site" description="Proton acceptor" evidence="8">
    <location>
        <position position="248"/>
    </location>
</feature>
<evidence type="ECO:0000256" key="7">
    <source>
        <dbReference type="ARBA" id="ARBA00022842"/>
    </source>
</evidence>
<dbReference type="NCBIfam" id="NF000658">
    <property type="entry name" value="PRK00029.1"/>
    <property type="match status" value="1"/>
</dbReference>
<dbReference type="Proteomes" id="UP000319908">
    <property type="component" value="Unassembled WGS sequence"/>
</dbReference>
<comment type="cofactor">
    <cofactor evidence="8">
        <name>Mg(2+)</name>
        <dbReference type="ChEBI" id="CHEBI:18420"/>
    </cofactor>
    <cofactor evidence="8">
        <name>Mn(2+)</name>
        <dbReference type="ChEBI" id="CHEBI:29035"/>
    </cofactor>
</comment>
<feature type="binding site" evidence="8">
    <location>
        <position position="258"/>
    </location>
    <ligand>
        <name>ATP</name>
        <dbReference type="ChEBI" id="CHEBI:30616"/>
    </ligand>
</feature>
<dbReference type="AlphaFoldDB" id="A0A5C6C3T6"/>
<dbReference type="Pfam" id="PF02696">
    <property type="entry name" value="SelO"/>
    <property type="match status" value="1"/>
</dbReference>
<comment type="catalytic activity">
    <reaction evidence="8">
        <text>L-seryl-[protein] + UTP = O-(5'-uridylyl)-L-seryl-[protein] + diphosphate</text>
        <dbReference type="Rhea" id="RHEA:64604"/>
        <dbReference type="Rhea" id="RHEA-COMP:9863"/>
        <dbReference type="Rhea" id="RHEA-COMP:16635"/>
        <dbReference type="ChEBI" id="CHEBI:29999"/>
        <dbReference type="ChEBI" id="CHEBI:33019"/>
        <dbReference type="ChEBI" id="CHEBI:46398"/>
        <dbReference type="ChEBI" id="CHEBI:156051"/>
    </reaction>
</comment>
<name>A0A5C6C3T6_9BACT</name>
<evidence type="ECO:0000256" key="5">
    <source>
        <dbReference type="ARBA" id="ARBA00022741"/>
    </source>
</evidence>
<reference evidence="9 10" key="1">
    <citation type="journal article" date="2020" name="Antonie Van Leeuwenhoek">
        <title>Rhodopirellula heiligendammensis sp. nov., Rhodopirellula pilleata sp. nov., and Rhodopirellula solitaria sp. nov. isolated from natural or artificial marine surfaces in Northern Germany and California, USA, and emended description of the genus Rhodopirellula.</title>
        <authorList>
            <person name="Kallscheuer N."/>
            <person name="Wiegand S."/>
            <person name="Jogler M."/>
            <person name="Boedeker C."/>
            <person name="Peeters S.H."/>
            <person name="Rast P."/>
            <person name="Heuer A."/>
            <person name="Jetten M.S.M."/>
            <person name="Rohde M."/>
            <person name="Jogler C."/>
        </authorList>
    </citation>
    <scope>NUCLEOTIDE SEQUENCE [LARGE SCALE GENOMIC DNA]</scope>
    <source>
        <strain evidence="9 10">Poly21</strain>
    </source>
</reference>
<dbReference type="RefSeq" id="WP_146405741.1">
    <property type="nucleotide sequence ID" value="NZ_SJPU01000001.1"/>
</dbReference>
<dbReference type="PANTHER" id="PTHR32057">
    <property type="entry name" value="PROTEIN ADENYLYLTRANSFERASE SELO, MITOCHONDRIAL"/>
    <property type="match status" value="1"/>
</dbReference>
<evidence type="ECO:0000256" key="6">
    <source>
        <dbReference type="ARBA" id="ARBA00022840"/>
    </source>
</evidence>
<feature type="binding site" evidence="8">
    <location>
        <position position="88"/>
    </location>
    <ligand>
        <name>ATP</name>
        <dbReference type="ChEBI" id="CHEBI:30616"/>
    </ligand>
</feature>
<dbReference type="EMBL" id="SJPU01000001">
    <property type="protein sequence ID" value="TWU18752.1"/>
    <property type="molecule type" value="Genomic_DNA"/>
</dbReference>
<feature type="binding site" evidence="8">
    <location>
        <position position="172"/>
    </location>
    <ligand>
        <name>ATP</name>
        <dbReference type="ChEBI" id="CHEBI:30616"/>
    </ligand>
</feature>
<comment type="catalytic activity">
    <reaction evidence="8">
        <text>L-threonyl-[protein] + ATP = 3-O-(5'-adenylyl)-L-threonyl-[protein] + diphosphate</text>
        <dbReference type="Rhea" id="RHEA:54292"/>
        <dbReference type="Rhea" id="RHEA-COMP:11060"/>
        <dbReference type="Rhea" id="RHEA-COMP:13847"/>
        <dbReference type="ChEBI" id="CHEBI:30013"/>
        <dbReference type="ChEBI" id="CHEBI:30616"/>
        <dbReference type="ChEBI" id="CHEBI:33019"/>
        <dbReference type="ChEBI" id="CHEBI:138113"/>
        <dbReference type="EC" id="2.7.7.108"/>
    </reaction>
</comment>
<evidence type="ECO:0000256" key="2">
    <source>
        <dbReference type="ARBA" id="ARBA00022679"/>
    </source>
</evidence>
<keyword evidence="10" id="KW-1185">Reference proteome</keyword>
<keyword evidence="8" id="KW-0464">Manganese</keyword>
<comment type="function">
    <text evidence="8">Nucleotidyltransferase involved in the post-translational modification of proteins. It can catalyze the addition of adenosine monophosphate (AMP) or uridine monophosphate (UMP) to a protein, resulting in modifications known as AMPylation and UMPylation.</text>
</comment>
<comment type="similarity">
    <text evidence="1 8">Belongs to the SELO family.</text>
</comment>
<keyword evidence="5 8" id="KW-0547">Nucleotide-binding</keyword>
<dbReference type="InterPro" id="IPR003846">
    <property type="entry name" value="SelO"/>
</dbReference>
<comment type="catalytic activity">
    <reaction evidence="8">
        <text>L-histidyl-[protein] + UTP = N(tele)-(5'-uridylyl)-L-histidyl-[protein] + diphosphate</text>
        <dbReference type="Rhea" id="RHEA:83891"/>
        <dbReference type="Rhea" id="RHEA-COMP:9745"/>
        <dbReference type="Rhea" id="RHEA-COMP:20239"/>
        <dbReference type="ChEBI" id="CHEBI:29979"/>
        <dbReference type="ChEBI" id="CHEBI:33019"/>
        <dbReference type="ChEBI" id="CHEBI:46398"/>
        <dbReference type="ChEBI" id="CHEBI:233474"/>
    </reaction>
</comment>
<comment type="catalytic activity">
    <reaction evidence="8">
        <text>L-tyrosyl-[protein] + ATP = O-(5'-adenylyl)-L-tyrosyl-[protein] + diphosphate</text>
        <dbReference type="Rhea" id="RHEA:54288"/>
        <dbReference type="Rhea" id="RHEA-COMP:10136"/>
        <dbReference type="Rhea" id="RHEA-COMP:13846"/>
        <dbReference type="ChEBI" id="CHEBI:30616"/>
        <dbReference type="ChEBI" id="CHEBI:33019"/>
        <dbReference type="ChEBI" id="CHEBI:46858"/>
        <dbReference type="ChEBI" id="CHEBI:83624"/>
        <dbReference type="EC" id="2.7.7.108"/>
    </reaction>
</comment>
<feature type="binding site" evidence="8">
    <location>
        <position position="249"/>
    </location>
    <ligand>
        <name>Mg(2+)</name>
        <dbReference type="ChEBI" id="CHEBI:18420"/>
    </ligand>
</feature>
<keyword evidence="4 8" id="KW-0479">Metal-binding</keyword>
<proteinExistence type="inferred from homology"/>
<gene>
    <name evidence="8" type="primary">ydiU</name>
    <name evidence="8" type="synonym">selO</name>
    <name evidence="9" type="ORF">Poly21_09180</name>
</gene>
<feature type="binding site" evidence="8">
    <location>
        <position position="86"/>
    </location>
    <ligand>
        <name>ATP</name>
        <dbReference type="ChEBI" id="CHEBI:30616"/>
    </ligand>
</feature>
<sequence>MLFNFDNSYSTLPDAFFARTEPIPVREPVLIRLNDPLAVELGIDLAQLHSSEGLAILAGNEAAAGGQPLAMAYSGHQFGGFSPQLGDGRAILLGEVICPDGARYDMQLKGSGPTPFSRRGDGRSALGPVLREYIVSEAFAALGVPTTRSLAAVATGEQVRRERLMPGGILTRVAASHIRVGTFEWFAARQDQVNVKLLADYVIERLYPDVQQEENPYLALLQQVIQRQAKLIAHWMQFGFIHGVMNTDNMNVSGETIDFGPCAFMDAYDPMKTFSSIDHQGRYAFMNQAPIGRWNLCRFAETLLPLLHADTKQAVDQAERALDAFAAIHQTEWQRRLTAKIGIEAGDKCDMQMAENLLAAMSESGADFTLVFRYLSDALESGDDHQVIALFDQPGAITQWLGQWRKRLRDCDHGQAIGLMRRTNPIFIPRNHRIEEVIVAGNAGDFTPFHRLTELLQQPFTAQPEFAEYESAPLPEEVVQATFCGT</sequence>
<dbReference type="EC" id="2.7.7.-" evidence="8"/>
<evidence type="ECO:0000313" key="9">
    <source>
        <dbReference type="EMBL" id="TWU18752.1"/>
    </source>
</evidence>
<accession>A0A5C6C3T6</accession>
<dbReference type="EC" id="2.7.7.108" evidence="8"/>
<feature type="binding site" evidence="8">
    <location>
        <position position="109"/>
    </location>
    <ligand>
        <name>ATP</name>
        <dbReference type="ChEBI" id="CHEBI:30616"/>
    </ligand>
</feature>
<evidence type="ECO:0000256" key="1">
    <source>
        <dbReference type="ARBA" id="ARBA00009747"/>
    </source>
</evidence>
<dbReference type="OrthoDB" id="9773505at2"/>
<feature type="binding site" evidence="8">
    <location>
        <position position="258"/>
    </location>
    <ligand>
        <name>Mg(2+)</name>
        <dbReference type="ChEBI" id="CHEBI:18420"/>
    </ligand>
</feature>
<evidence type="ECO:0000256" key="8">
    <source>
        <dbReference type="HAMAP-Rule" id="MF_00692"/>
    </source>
</evidence>
<feature type="binding site" evidence="8">
    <location>
        <position position="122"/>
    </location>
    <ligand>
        <name>ATP</name>
        <dbReference type="ChEBI" id="CHEBI:30616"/>
    </ligand>
</feature>
<keyword evidence="6 8" id="KW-0067">ATP-binding</keyword>
<comment type="caution">
    <text evidence="9">The sequence shown here is derived from an EMBL/GenBank/DDBJ whole genome shotgun (WGS) entry which is preliminary data.</text>
</comment>
<keyword evidence="7 8" id="KW-0460">Magnesium</keyword>
<comment type="catalytic activity">
    <reaction evidence="8">
        <text>L-seryl-[protein] + ATP = 3-O-(5'-adenylyl)-L-seryl-[protein] + diphosphate</text>
        <dbReference type="Rhea" id="RHEA:58120"/>
        <dbReference type="Rhea" id="RHEA-COMP:9863"/>
        <dbReference type="Rhea" id="RHEA-COMP:15073"/>
        <dbReference type="ChEBI" id="CHEBI:29999"/>
        <dbReference type="ChEBI" id="CHEBI:30616"/>
        <dbReference type="ChEBI" id="CHEBI:33019"/>
        <dbReference type="ChEBI" id="CHEBI:142516"/>
        <dbReference type="EC" id="2.7.7.108"/>
    </reaction>
</comment>
<evidence type="ECO:0000313" key="10">
    <source>
        <dbReference type="Proteomes" id="UP000319908"/>
    </source>
</evidence>
<dbReference type="GO" id="GO:0070733">
    <property type="term" value="F:AMPylase activity"/>
    <property type="evidence" value="ECO:0007669"/>
    <property type="project" value="UniProtKB-EC"/>
</dbReference>
<dbReference type="HAMAP" id="MF_00692">
    <property type="entry name" value="SelO"/>
    <property type="match status" value="1"/>
</dbReference>
<dbReference type="GO" id="GO:0030145">
    <property type="term" value="F:manganese ion binding"/>
    <property type="evidence" value="ECO:0007669"/>
    <property type="project" value="UniProtKB-UniRule"/>
</dbReference>
<dbReference type="PANTHER" id="PTHR32057:SF14">
    <property type="entry name" value="PROTEIN ADENYLYLTRANSFERASE SELO, MITOCHONDRIAL"/>
    <property type="match status" value="1"/>
</dbReference>
<protein>
    <recommendedName>
        <fullName evidence="8">Protein nucleotidyltransferase YdiU</fullName>
        <ecNumber evidence="8">2.7.7.-</ecNumber>
    </recommendedName>
    <alternativeName>
        <fullName evidence="8">Protein adenylyltransferase YdiU</fullName>
        <ecNumber evidence="8">2.7.7.108</ecNumber>
    </alternativeName>
    <alternativeName>
        <fullName evidence="8">Protein uridylyltransferase YdiU</fullName>
        <ecNumber evidence="8">2.7.7.-</ecNumber>
    </alternativeName>
</protein>
<comment type="catalytic activity">
    <reaction evidence="8">
        <text>L-tyrosyl-[protein] + UTP = O-(5'-uridylyl)-L-tyrosyl-[protein] + diphosphate</text>
        <dbReference type="Rhea" id="RHEA:83887"/>
        <dbReference type="Rhea" id="RHEA-COMP:10136"/>
        <dbReference type="Rhea" id="RHEA-COMP:20238"/>
        <dbReference type="ChEBI" id="CHEBI:33019"/>
        <dbReference type="ChEBI" id="CHEBI:46398"/>
        <dbReference type="ChEBI" id="CHEBI:46858"/>
        <dbReference type="ChEBI" id="CHEBI:90602"/>
    </reaction>
</comment>
<feature type="binding site" evidence="8">
    <location>
        <position position="89"/>
    </location>
    <ligand>
        <name>ATP</name>
        <dbReference type="ChEBI" id="CHEBI:30616"/>
    </ligand>
</feature>
<keyword evidence="3 8" id="KW-0548">Nucleotidyltransferase</keyword>
<feature type="binding site" evidence="8">
    <location>
        <position position="179"/>
    </location>
    <ligand>
        <name>ATP</name>
        <dbReference type="ChEBI" id="CHEBI:30616"/>
    </ligand>
</feature>
<organism evidence="9 10">
    <name type="scientific">Allorhodopirellula heiligendammensis</name>
    <dbReference type="NCBI Taxonomy" id="2714739"/>
    <lineage>
        <taxon>Bacteria</taxon>
        <taxon>Pseudomonadati</taxon>
        <taxon>Planctomycetota</taxon>
        <taxon>Planctomycetia</taxon>
        <taxon>Pirellulales</taxon>
        <taxon>Pirellulaceae</taxon>
        <taxon>Allorhodopirellula</taxon>
    </lineage>
</organism>
<evidence type="ECO:0000256" key="3">
    <source>
        <dbReference type="ARBA" id="ARBA00022695"/>
    </source>
</evidence>